<dbReference type="SUPFAM" id="SSF54534">
    <property type="entry name" value="FKBP-like"/>
    <property type="match status" value="1"/>
</dbReference>
<comment type="caution">
    <text evidence="3">The sequence shown here is derived from an EMBL/GenBank/DDBJ whole genome shotgun (WGS) entry which is preliminary data.</text>
</comment>
<proteinExistence type="predicted"/>
<feature type="domain" description="PpiC" evidence="2">
    <location>
        <begin position="172"/>
        <end position="262"/>
    </location>
</feature>
<dbReference type="AlphaFoldDB" id="A0A7I9VMN5"/>
<keyword evidence="4" id="KW-1185">Reference proteome</keyword>
<sequence>MRPAALTLAALAAAGLAAGCGRGGDRSAAAGPKPVATVDGEPISAEALRRELDHARAQGGEGGSPDGVLRRRLLDDAIDRALLLQEAKARSIAIGQDQVERALLRVRSEYTGSHFDDLLAEERTSEAELKAKLRDQLTVERLFAEQVFPKAQVDPAEVARYYAEHPQEFEQPQQVRASQIVVRTREEAQKLRDEVRRRPQSFAEVARRASMGPEAKEGGDLGWFGKASGMPEVFDTCFALPLQAVSQVTPSPYGFHLFKVTARRPAQRRPLDEVRPAIQERLVREKRARAQEEYLAALRARAKIHVDEQALGAVAP</sequence>
<keyword evidence="1" id="KW-0413">Isomerase</keyword>
<dbReference type="InterPro" id="IPR050245">
    <property type="entry name" value="PrsA_foldase"/>
</dbReference>
<dbReference type="RefSeq" id="WP_176065450.1">
    <property type="nucleotide sequence ID" value="NZ_BJTG01000005.1"/>
</dbReference>
<dbReference type="PROSITE" id="PS51257">
    <property type="entry name" value="PROKAR_LIPOPROTEIN"/>
    <property type="match status" value="1"/>
</dbReference>
<dbReference type="Proteomes" id="UP000503640">
    <property type="component" value="Unassembled WGS sequence"/>
</dbReference>
<dbReference type="InterPro" id="IPR027304">
    <property type="entry name" value="Trigger_fact/SurA_dom_sf"/>
</dbReference>
<evidence type="ECO:0000313" key="3">
    <source>
        <dbReference type="EMBL" id="GEJ57663.1"/>
    </source>
</evidence>
<dbReference type="Pfam" id="PF13624">
    <property type="entry name" value="SurA_N_3"/>
    <property type="match status" value="1"/>
</dbReference>
<dbReference type="EMBL" id="BJTG01000005">
    <property type="protein sequence ID" value="GEJ57663.1"/>
    <property type="molecule type" value="Genomic_DNA"/>
</dbReference>
<dbReference type="InterPro" id="IPR046357">
    <property type="entry name" value="PPIase_dom_sf"/>
</dbReference>
<gene>
    <name evidence="3" type="ORF">AMYX_24040</name>
</gene>
<protein>
    <recommendedName>
        <fullName evidence="2">PpiC domain-containing protein</fullName>
    </recommendedName>
</protein>
<keyword evidence="1" id="KW-0697">Rotamase</keyword>
<dbReference type="InterPro" id="IPR000297">
    <property type="entry name" value="PPIase_PpiC"/>
</dbReference>
<reference evidence="4" key="1">
    <citation type="journal article" date="2020" name="Appl. Environ. Microbiol.">
        <title>Diazotrophic Anaeromyxobacter Isolates from Soils.</title>
        <authorList>
            <person name="Masuda Y."/>
            <person name="Yamanaka H."/>
            <person name="Xu Z.X."/>
            <person name="Shiratori Y."/>
            <person name="Aono T."/>
            <person name="Amachi S."/>
            <person name="Senoo K."/>
            <person name="Itoh H."/>
        </authorList>
    </citation>
    <scope>NUCLEOTIDE SEQUENCE [LARGE SCALE GENOMIC DNA]</scope>
    <source>
        <strain evidence="4">R267</strain>
    </source>
</reference>
<evidence type="ECO:0000313" key="4">
    <source>
        <dbReference type="Proteomes" id="UP000503640"/>
    </source>
</evidence>
<organism evidence="3 4">
    <name type="scientific">Anaeromyxobacter diazotrophicus</name>
    <dbReference type="NCBI Taxonomy" id="2590199"/>
    <lineage>
        <taxon>Bacteria</taxon>
        <taxon>Pseudomonadati</taxon>
        <taxon>Myxococcota</taxon>
        <taxon>Myxococcia</taxon>
        <taxon>Myxococcales</taxon>
        <taxon>Cystobacterineae</taxon>
        <taxon>Anaeromyxobacteraceae</taxon>
        <taxon>Anaeromyxobacter</taxon>
    </lineage>
</organism>
<evidence type="ECO:0000259" key="2">
    <source>
        <dbReference type="PROSITE" id="PS50198"/>
    </source>
</evidence>
<dbReference type="PANTHER" id="PTHR47245">
    <property type="entry name" value="PEPTIDYLPROLYL ISOMERASE"/>
    <property type="match status" value="1"/>
</dbReference>
<dbReference type="SUPFAM" id="SSF109998">
    <property type="entry name" value="Triger factor/SurA peptide-binding domain-like"/>
    <property type="match status" value="1"/>
</dbReference>
<dbReference type="PROSITE" id="PS50198">
    <property type="entry name" value="PPIC_PPIASE_2"/>
    <property type="match status" value="1"/>
</dbReference>
<accession>A0A7I9VMN5</accession>
<name>A0A7I9VMN5_9BACT</name>
<dbReference type="Gene3D" id="1.10.4030.10">
    <property type="entry name" value="Porin chaperone SurA, peptide-binding domain"/>
    <property type="match status" value="1"/>
</dbReference>
<dbReference type="Pfam" id="PF13145">
    <property type="entry name" value="Rotamase_2"/>
    <property type="match status" value="1"/>
</dbReference>
<dbReference type="Gene3D" id="3.10.50.40">
    <property type="match status" value="1"/>
</dbReference>
<evidence type="ECO:0000256" key="1">
    <source>
        <dbReference type="PROSITE-ProRule" id="PRU00278"/>
    </source>
</evidence>
<dbReference type="PANTHER" id="PTHR47245:SF2">
    <property type="entry name" value="PEPTIDYL-PROLYL CIS-TRANS ISOMERASE HP_0175-RELATED"/>
    <property type="match status" value="1"/>
</dbReference>
<dbReference type="GO" id="GO:0003755">
    <property type="term" value="F:peptidyl-prolyl cis-trans isomerase activity"/>
    <property type="evidence" value="ECO:0007669"/>
    <property type="project" value="UniProtKB-KW"/>
</dbReference>